<feature type="region of interest" description="Disordered" evidence="1">
    <location>
        <begin position="29"/>
        <end position="50"/>
    </location>
</feature>
<evidence type="ECO:0000313" key="4">
    <source>
        <dbReference type="Proteomes" id="UP000064967"/>
    </source>
</evidence>
<dbReference type="RefSeq" id="WP_146651229.1">
    <property type="nucleotide sequence ID" value="NZ_CP012333.1"/>
</dbReference>
<proteinExistence type="predicted"/>
<gene>
    <name evidence="3" type="ORF">AKJ09_06507</name>
</gene>
<accession>A0A0K1Q228</accession>
<reference evidence="3 4" key="1">
    <citation type="submission" date="2015-08" db="EMBL/GenBank/DDBJ databases">
        <authorList>
            <person name="Babu N.S."/>
            <person name="Beckwith C.J."/>
            <person name="Beseler K.G."/>
            <person name="Brison A."/>
            <person name="Carone J.V."/>
            <person name="Caskin T.P."/>
            <person name="Diamond M."/>
            <person name="Durham M.E."/>
            <person name="Foxe J.M."/>
            <person name="Go M."/>
            <person name="Henderson B.A."/>
            <person name="Jones I.B."/>
            <person name="McGettigan J.A."/>
            <person name="Micheletti S.J."/>
            <person name="Nasrallah M.E."/>
            <person name="Ortiz D."/>
            <person name="Piller C.R."/>
            <person name="Privatt S.R."/>
            <person name="Schneider S.L."/>
            <person name="Sharp S."/>
            <person name="Smith T.C."/>
            <person name="Stanton J.D."/>
            <person name="Ullery H.E."/>
            <person name="Wilson R.J."/>
            <person name="Serrano M.G."/>
            <person name="Buck G."/>
            <person name="Lee V."/>
            <person name="Wang Y."/>
            <person name="Carvalho R."/>
            <person name="Voegtly L."/>
            <person name="Shi R."/>
            <person name="Duckworth R."/>
            <person name="Johnson A."/>
            <person name="Loviza R."/>
            <person name="Walstead R."/>
            <person name="Shah Z."/>
            <person name="Kiflezghi M."/>
            <person name="Wade K."/>
            <person name="Ball S.L."/>
            <person name="Bradley K.W."/>
            <person name="Asai D.J."/>
            <person name="Bowman C.A."/>
            <person name="Russell D.A."/>
            <person name="Pope W.H."/>
            <person name="Jacobs-Sera D."/>
            <person name="Hendrix R.W."/>
            <person name="Hatfull G.F."/>
        </authorList>
    </citation>
    <scope>NUCLEOTIDE SEQUENCE [LARGE SCALE GENOMIC DNA]</scope>
    <source>
        <strain evidence="3 4">DSM 27648</strain>
    </source>
</reference>
<dbReference type="Proteomes" id="UP000064967">
    <property type="component" value="Chromosome"/>
</dbReference>
<evidence type="ECO:0008006" key="5">
    <source>
        <dbReference type="Google" id="ProtNLM"/>
    </source>
</evidence>
<dbReference type="KEGG" id="llu:AKJ09_06507"/>
<sequence length="405" mass="41951">MIDRRSIGAVVATTLVTLAVACSSETIAFTPAEPPPPSGQFTQPDASSEAGPDAQVMAHLCASNQCPAGRATCPSSVYPCDIDTANDIQNCGGCGVVCPGEYRAARFACKESKCEITACGTDFFGVYPYANCNRLPDDGCEVLLGNADNCSKCGDKCADGEPCVRTAPFTFQCGCPAGTTNCNGKCVDTKKDDLNCATCGNACDDTAPAPPNSYEGCGKSKCGQLKCLPPQPPVEQWEDCDGDLFSGPGSNGCEINLYALNDDHCGGCDIKCTNGQHCFYDMSIPRCMCPQGTMYCEGACIDIMDDPNNCGGCQRTCLAALGVDHSQSVGVHSTPACNNGACSIICEPGFVDCNNDMFTDGCEVDIRSDPKNCGGCGNLCNGIAGQPCVGGNCATEPCPEQGGVQ</sequence>
<organism evidence="3 4">
    <name type="scientific">Labilithrix luteola</name>
    <dbReference type="NCBI Taxonomy" id="1391654"/>
    <lineage>
        <taxon>Bacteria</taxon>
        <taxon>Pseudomonadati</taxon>
        <taxon>Myxococcota</taxon>
        <taxon>Polyangia</taxon>
        <taxon>Polyangiales</taxon>
        <taxon>Labilitrichaceae</taxon>
        <taxon>Labilithrix</taxon>
    </lineage>
</organism>
<evidence type="ECO:0000313" key="3">
    <source>
        <dbReference type="EMBL" id="AKU99843.1"/>
    </source>
</evidence>
<evidence type="ECO:0000256" key="2">
    <source>
        <dbReference type="SAM" id="SignalP"/>
    </source>
</evidence>
<feature type="chain" id="PRO_5005466465" description="Tryptophan synthase alpha chain" evidence="2">
    <location>
        <begin position="29"/>
        <end position="405"/>
    </location>
</feature>
<keyword evidence="4" id="KW-1185">Reference proteome</keyword>
<protein>
    <recommendedName>
        <fullName evidence="5">Tryptophan synthase alpha chain</fullName>
    </recommendedName>
</protein>
<keyword evidence="2" id="KW-0732">Signal</keyword>
<dbReference type="AlphaFoldDB" id="A0A0K1Q228"/>
<evidence type="ECO:0000256" key="1">
    <source>
        <dbReference type="SAM" id="MobiDB-lite"/>
    </source>
</evidence>
<name>A0A0K1Q228_9BACT</name>
<dbReference type="EMBL" id="CP012333">
    <property type="protein sequence ID" value="AKU99843.1"/>
    <property type="molecule type" value="Genomic_DNA"/>
</dbReference>
<feature type="signal peptide" evidence="2">
    <location>
        <begin position="1"/>
        <end position="28"/>
    </location>
</feature>
<dbReference type="PROSITE" id="PS51257">
    <property type="entry name" value="PROKAR_LIPOPROTEIN"/>
    <property type="match status" value="1"/>
</dbReference>
<dbReference type="OrthoDB" id="5492401at2"/>
<dbReference type="STRING" id="1391654.AKJ09_06507"/>